<organism evidence="1">
    <name type="scientific">Enterococcus faecalis</name>
    <name type="common">Streptococcus faecalis</name>
    <dbReference type="NCBI Taxonomy" id="1351"/>
    <lineage>
        <taxon>Bacteria</taxon>
        <taxon>Bacillati</taxon>
        <taxon>Bacillota</taxon>
        <taxon>Bacilli</taxon>
        <taxon>Lactobacillales</taxon>
        <taxon>Enterococcaceae</taxon>
        <taxon>Enterococcus</taxon>
    </lineage>
</organism>
<proteinExistence type="predicted"/>
<protein>
    <submittedName>
        <fullName evidence="1">Uncharacterized protein</fullName>
    </submittedName>
</protein>
<evidence type="ECO:0000313" key="1">
    <source>
        <dbReference type="EMBL" id="QQV79503.1"/>
    </source>
</evidence>
<accession>A0A974NZA4</accession>
<gene>
    <name evidence="1" type="ORF">JG559_07270</name>
</gene>
<dbReference type="EMBL" id="CP068242">
    <property type="protein sequence ID" value="QQV79503.1"/>
    <property type="molecule type" value="Genomic_DNA"/>
</dbReference>
<reference evidence="1" key="1">
    <citation type="submission" date="2021-01" db="EMBL/GenBank/DDBJ databases">
        <title>Enterococcus.</title>
        <authorList>
            <person name="Du X."/>
            <person name="Wang N."/>
        </authorList>
    </citation>
    <scope>NUCLEOTIDE SEQUENCE [LARGE SCALE GENOMIC DNA]</scope>
    <source>
        <strain evidence="1">T90-2</strain>
    </source>
</reference>
<sequence length="52" mass="5914">MLKTSGHLSQKNLDGAFALYRMVKTGGTRKCITRLACLNFYQEAKTKKITNY</sequence>
<dbReference type="AlphaFoldDB" id="A0A974NZA4"/>
<name>A0A974NZA4_ENTFL</name>